<dbReference type="AlphaFoldDB" id="A0A6G1C2P7"/>
<dbReference type="Proteomes" id="UP000479710">
    <property type="component" value="Unassembled WGS sequence"/>
</dbReference>
<reference evidence="2 3" key="1">
    <citation type="submission" date="2019-11" db="EMBL/GenBank/DDBJ databases">
        <title>Whole genome sequence of Oryza granulata.</title>
        <authorList>
            <person name="Li W."/>
        </authorList>
    </citation>
    <scope>NUCLEOTIDE SEQUENCE [LARGE SCALE GENOMIC DNA]</scope>
    <source>
        <strain evidence="3">cv. Menghai</strain>
        <tissue evidence="2">Leaf</tissue>
    </source>
</reference>
<dbReference type="EMBL" id="SPHZ02000011">
    <property type="protein sequence ID" value="KAF0894406.1"/>
    <property type="molecule type" value="Genomic_DNA"/>
</dbReference>
<evidence type="ECO:0000313" key="2">
    <source>
        <dbReference type="EMBL" id="KAF0894406.1"/>
    </source>
</evidence>
<protein>
    <submittedName>
        <fullName evidence="2">Uncharacterized protein</fullName>
    </submittedName>
</protein>
<proteinExistence type="predicted"/>
<comment type="caution">
    <text evidence="2">The sequence shown here is derived from an EMBL/GenBank/DDBJ whole genome shotgun (WGS) entry which is preliminary data.</text>
</comment>
<accession>A0A6G1C2P7</accession>
<gene>
    <name evidence="2" type="ORF">E2562_038795</name>
</gene>
<name>A0A6G1C2P7_9ORYZ</name>
<evidence type="ECO:0000256" key="1">
    <source>
        <dbReference type="SAM" id="MobiDB-lite"/>
    </source>
</evidence>
<keyword evidence="3" id="KW-1185">Reference proteome</keyword>
<sequence>MMKVSPRRSEAERNSAVIGGVGGDRERLGGIGKLGPSEREVHGQGTWPGVRWQGDIRRKHC</sequence>
<feature type="region of interest" description="Disordered" evidence="1">
    <location>
        <begin position="1"/>
        <end position="61"/>
    </location>
</feature>
<evidence type="ECO:0000313" key="3">
    <source>
        <dbReference type="Proteomes" id="UP000479710"/>
    </source>
</evidence>
<organism evidence="2 3">
    <name type="scientific">Oryza meyeriana var. granulata</name>
    <dbReference type="NCBI Taxonomy" id="110450"/>
    <lineage>
        <taxon>Eukaryota</taxon>
        <taxon>Viridiplantae</taxon>
        <taxon>Streptophyta</taxon>
        <taxon>Embryophyta</taxon>
        <taxon>Tracheophyta</taxon>
        <taxon>Spermatophyta</taxon>
        <taxon>Magnoliopsida</taxon>
        <taxon>Liliopsida</taxon>
        <taxon>Poales</taxon>
        <taxon>Poaceae</taxon>
        <taxon>BOP clade</taxon>
        <taxon>Oryzoideae</taxon>
        <taxon>Oryzeae</taxon>
        <taxon>Oryzinae</taxon>
        <taxon>Oryza</taxon>
        <taxon>Oryza meyeriana</taxon>
    </lineage>
</organism>